<dbReference type="PANTHER" id="PTHR24351">
    <property type="entry name" value="RIBOSOMAL PROTEIN S6 KINASE"/>
    <property type="match status" value="1"/>
</dbReference>
<dbReference type="Gene3D" id="1.10.510.10">
    <property type="entry name" value="Transferase(Phosphotransferase) domain 1"/>
    <property type="match status" value="1"/>
</dbReference>
<name>A0ABR2ICH9_9EUKA</name>
<organism evidence="7 8">
    <name type="scientific">Tritrichomonas musculus</name>
    <dbReference type="NCBI Taxonomy" id="1915356"/>
    <lineage>
        <taxon>Eukaryota</taxon>
        <taxon>Metamonada</taxon>
        <taxon>Parabasalia</taxon>
        <taxon>Tritrichomonadida</taxon>
        <taxon>Tritrichomonadidae</taxon>
        <taxon>Tritrichomonas</taxon>
    </lineage>
</organism>
<evidence type="ECO:0000259" key="6">
    <source>
        <dbReference type="PROSITE" id="PS50011"/>
    </source>
</evidence>
<dbReference type="SUPFAM" id="SSF56112">
    <property type="entry name" value="Protein kinase-like (PK-like)"/>
    <property type="match status" value="1"/>
</dbReference>
<dbReference type="InterPro" id="IPR011009">
    <property type="entry name" value="Kinase-like_dom_sf"/>
</dbReference>
<sequence>MLKKEKIFALKIPSNDDYRSIELIERERANYLLFTYPFILHYYGYVERNEVKNLILEFVEGETLEKYELKRLNKSEIYCIILELMLTLQYLHSKGYIYRDLHIGNIIIGEDKHLTVIDFISFN</sequence>
<keyword evidence="8" id="KW-1185">Reference proteome</keyword>
<keyword evidence="3" id="KW-0547">Nucleotide-binding</keyword>
<gene>
    <name evidence="7" type="ORF">M9Y10_012008</name>
</gene>
<evidence type="ECO:0000256" key="3">
    <source>
        <dbReference type="ARBA" id="ARBA00022741"/>
    </source>
</evidence>
<reference evidence="7 8" key="1">
    <citation type="submission" date="2024-04" db="EMBL/GenBank/DDBJ databases">
        <title>Tritrichomonas musculus Genome.</title>
        <authorList>
            <person name="Alves-Ferreira E."/>
            <person name="Grigg M."/>
            <person name="Lorenzi H."/>
            <person name="Galac M."/>
        </authorList>
    </citation>
    <scope>NUCLEOTIDE SEQUENCE [LARGE SCALE GENOMIC DNA]</scope>
    <source>
        <strain evidence="7 8">EAF2021</strain>
    </source>
</reference>
<keyword evidence="2" id="KW-0808">Transferase</keyword>
<dbReference type="InterPro" id="IPR000719">
    <property type="entry name" value="Prot_kinase_dom"/>
</dbReference>
<keyword evidence="1" id="KW-0723">Serine/threonine-protein kinase</keyword>
<evidence type="ECO:0000256" key="5">
    <source>
        <dbReference type="ARBA" id="ARBA00022840"/>
    </source>
</evidence>
<evidence type="ECO:0000256" key="2">
    <source>
        <dbReference type="ARBA" id="ARBA00022679"/>
    </source>
</evidence>
<feature type="domain" description="Protein kinase" evidence="6">
    <location>
        <begin position="1"/>
        <end position="123"/>
    </location>
</feature>
<keyword evidence="5" id="KW-0067">ATP-binding</keyword>
<evidence type="ECO:0000313" key="8">
    <source>
        <dbReference type="Proteomes" id="UP001470230"/>
    </source>
</evidence>
<dbReference type="Proteomes" id="UP001470230">
    <property type="component" value="Unassembled WGS sequence"/>
</dbReference>
<accession>A0ABR2ICH9</accession>
<comment type="caution">
    <text evidence="7">The sequence shown here is derived from an EMBL/GenBank/DDBJ whole genome shotgun (WGS) entry which is preliminary data.</text>
</comment>
<evidence type="ECO:0000256" key="1">
    <source>
        <dbReference type="ARBA" id="ARBA00022527"/>
    </source>
</evidence>
<dbReference type="EMBL" id="JAPFFF010000018">
    <property type="protein sequence ID" value="KAK8860344.1"/>
    <property type="molecule type" value="Genomic_DNA"/>
</dbReference>
<proteinExistence type="predicted"/>
<evidence type="ECO:0000313" key="7">
    <source>
        <dbReference type="EMBL" id="KAK8860344.1"/>
    </source>
</evidence>
<keyword evidence="4" id="KW-0418">Kinase</keyword>
<protein>
    <recommendedName>
        <fullName evidence="6">Protein kinase domain-containing protein</fullName>
    </recommendedName>
</protein>
<dbReference type="Pfam" id="PF00069">
    <property type="entry name" value="Pkinase"/>
    <property type="match status" value="1"/>
</dbReference>
<evidence type="ECO:0000256" key="4">
    <source>
        <dbReference type="ARBA" id="ARBA00022777"/>
    </source>
</evidence>
<dbReference type="PROSITE" id="PS50011">
    <property type="entry name" value="PROTEIN_KINASE_DOM"/>
    <property type="match status" value="1"/>
</dbReference>